<evidence type="ECO:0000259" key="4">
    <source>
        <dbReference type="PROSITE" id="PS50076"/>
    </source>
</evidence>
<dbReference type="InterPro" id="IPR001623">
    <property type="entry name" value="DnaJ_domain"/>
</dbReference>
<evidence type="ECO:0000313" key="6">
    <source>
        <dbReference type="Proteomes" id="UP001280581"/>
    </source>
</evidence>
<keyword evidence="3" id="KW-1133">Transmembrane helix</keyword>
<evidence type="ECO:0000256" key="2">
    <source>
        <dbReference type="SAM" id="MobiDB-lite"/>
    </source>
</evidence>
<evidence type="ECO:0000256" key="3">
    <source>
        <dbReference type="SAM" id="Phobius"/>
    </source>
</evidence>
<evidence type="ECO:0000256" key="1">
    <source>
        <dbReference type="ARBA" id="ARBA00023186"/>
    </source>
</evidence>
<feature type="domain" description="J" evidence="4">
    <location>
        <begin position="57"/>
        <end position="126"/>
    </location>
</feature>
<keyword evidence="6" id="KW-1185">Reference proteome</keyword>
<dbReference type="SUPFAM" id="SSF46565">
    <property type="entry name" value="Chaperone J-domain"/>
    <property type="match status" value="1"/>
</dbReference>
<proteinExistence type="predicted"/>
<dbReference type="InterPro" id="IPR018253">
    <property type="entry name" value="DnaJ_domain_CS"/>
</dbReference>
<dbReference type="Gene3D" id="1.10.287.110">
    <property type="entry name" value="DnaJ domain"/>
    <property type="match status" value="1"/>
</dbReference>
<keyword evidence="3" id="KW-0812">Transmembrane</keyword>
<dbReference type="PROSITE" id="PS00636">
    <property type="entry name" value="DNAJ_1"/>
    <property type="match status" value="1"/>
</dbReference>
<protein>
    <recommendedName>
        <fullName evidence="4">J domain-containing protein</fullName>
    </recommendedName>
</protein>
<dbReference type="AlphaFoldDB" id="A0AAN6LSR8"/>
<evidence type="ECO:0000313" key="5">
    <source>
        <dbReference type="EMBL" id="KAK3202110.1"/>
    </source>
</evidence>
<organism evidence="5 6">
    <name type="scientific">Pseudopithomyces chartarum</name>
    <dbReference type="NCBI Taxonomy" id="1892770"/>
    <lineage>
        <taxon>Eukaryota</taxon>
        <taxon>Fungi</taxon>
        <taxon>Dikarya</taxon>
        <taxon>Ascomycota</taxon>
        <taxon>Pezizomycotina</taxon>
        <taxon>Dothideomycetes</taxon>
        <taxon>Pleosporomycetidae</taxon>
        <taxon>Pleosporales</taxon>
        <taxon>Massarineae</taxon>
        <taxon>Didymosphaeriaceae</taxon>
        <taxon>Pseudopithomyces</taxon>
    </lineage>
</organism>
<feature type="transmembrane region" description="Helical" evidence="3">
    <location>
        <begin position="172"/>
        <end position="193"/>
    </location>
</feature>
<reference evidence="5 6" key="1">
    <citation type="submission" date="2021-02" db="EMBL/GenBank/DDBJ databases">
        <title>Genome assembly of Pseudopithomyces chartarum.</title>
        <authorList>
            <person name="Jauregui R."/>
            <person name="Singh J."/>
            <person name="Voisey C."/>
        </authorList>
    </citation>
    <scope>NUCLEOTIDE SEQUENCE [LARGE SCALE GENOMIC DNA]</scope>
    <source>
        <strain evidence="5 6">AGR01</strain>
    </source>
</reference>
<dbReference type="CDD" id="cd06257">
    <property type="entry name" value="DnaJ"/>
    <property type="match status" value="1"/>
</dbReference>
<dbReference type="SMART" id="SM00271">
    <property type="entry name" value="DnaJ"/>
    <property type="match status" value="1"/>
</dbReference>
<dbReference type="InterPro" id="IPR036869">
    <property type="entry name" value="J_dom_sf"/>
</dbReference>
<feature type="region of interest" description="Disordered" evidence="2">
    <location>
        <begin position="15"/>
        <end position="53"/>
    </location>
</feature>
<keyword evidence="3" id="KW-0472">Membrane</keyword>
<dbReference type="Pfam" id="PF00226">
    <property type="entry name" value="DnaJ"/>
    <property type="match status" value="1"/>
</dbReference>
<feature type="compositionally biased region" description="Gly residues" evidence="2">
    <location>
        <begin position="33"/>
        <end position="42"/>
    </location>
</feature>
<dbReference type="EMBL" id="WVTA01000014">
    <property type="protein sequence ID" value="KAK3202110.1"/>
    <property type="molecule type" value="Genomic_DNA"/>
</dbReference>
<accession>A0AAN6LSR8</accession>
<feature type="compositionally biased region" description="Basic residues" evidence="2">
    <location>
        <begin position="16"/>
        <end position="28"/>
    </location>
</feature>
<dbReference type="PROSITE" id="PS50076">
    <property type="entry name" value="DNAJ_2"/>
    <property type="match status" value="1"/>
</dbReference>
<keyword evidence="1" id="KW-0143">Chaperone</keyword>
<dbReference type="PANTHER" id="PTHR44145">
    <property type="entry name" value="DNAJ HOMOLOG SUBFAMILY A MEMBER 3, MITOCHONDRIAL"/>
    <property type="match status" value="1"/>
</dbReference>
<dbReference type="PRINTS" id="PR00625">
    <property type="entry name" value="JDOMAIN"/>
</dbReference>
<sequence>MSLLSKSIPKVFTPASHRKRSFSLHSRHPAPFGTGGVGGGAGAAQRRGSWPDVQNPTPYEVLGLERQAPYTKHQFTELAKRYHPDSASHNSGNEDAASRLARFHMVMDAHQILSNPRRREAYDMFGLGWKHQAAPKAHDFQGTGVYARAHEQSSGTDWWTEHEEKSKNKEQAFLKSVTGAVALLVFIALGAWLQLMRAAKMLRAAARGYLQTHESLVIELAKLRTKGGNITKDDRIKRFLLHREAQAVAKKKTIVK</sequence>
<gene>
    <name evidence="5" type="ORF">GRF29_161g129931</name>
</gene>
<name>A0AAN6LSR8_9PLEO</name>
<dbReference type="Proteomes" id="UP001280581">
    <property type="component" value="Unassembled WGS sequence"/>
</dbReference>
<dbReference type="PANTHER" id="PTHR44145:SF3">
    <property type="entry name" value="DNAJ HOMOLOG SUBFAMILY A MEMBER 3, MITOCHONDRIAL"/>
    <property type="match status" value="1"/>
</dbReference>
<comment type="caution">
    <text evidence="5">The sequence shown here is derived from an EMBL/GenBank/DDBJ whole genome shotgun (WGS) entry which is preliminary data.</text>
</comment>
<dbReference type="InterPro" id="IPR051938">
    <property type="entry name" value="Apopto_cytoskel_mod"/>
</dbReference>